<dbReference type="Proteomes" id="UP000519573">
    <property type="component" value="Unassembled WGS sequence"/>
</dbReference>
<protein>
    <submittedName>
        <fullName evidence="1">Uncharacterized protein</fullName>
    </submittedName>
</protein>
<dbReference type="Proteomes" id="UP000543005">
    <property type="component" value="Unassembled WGS sequence"/>
</dbReference>
<evidence type="ECO:0000313" key="3">
    <source>
        <dbReference type="EMBL" id="MBC2294019.1"/>
    </source>
</evidence>
<evidence type="ECO:0000313" key="6">
    <source>
        <dbReference type="Proteomes" id="UP000543005"/>
    </source>
</evidence>
<evidence type="ECO:0000313" key="1">
    <source>
        <dbReference type="EMBL" id="MBC2167462.1"/>
    </source>
</evidence>
<dbReference type="EMBL" id="JAARZT010000023">
    <property type="protein sequence ID" value="MBC2294019.1"/>
    <property type="molecule type" value="Genomic_DNA"/>
</dbReference>
<accession>A0A7X0Z2H0</accession>
<dbReference type="EMBL" id="JAARYH010000005">
    <property type="protein sequence ID" value="MBC2167462.1"/>
    <property type="molecule type" value="Genomic_DNA"/>
</dbReference>
<dbReference type="EMBL" id="JAASWV010000002">
    <property type="protein sequence ID" value="MBC2309552.1"/>
    <property type="molecule type" value="Genomic_DNA"/>
</dbReference>
<dbReference type="AlphaFoldDB" id="A0A7X0Z2H0"/>
<proteinExistence type="predicted"/>
<dbReference type="Proteomes" id="UP000565628">
    <property type="component" value="Unassembled WGS sequence"/>
</dbReference>
<evidence type="ECO:0000313" key="4">
    <source>
        <dbReference type="EMBL" id="MBC2309552.1"/>
    </source>
</evidence>
<dbReference type="RefSeq" id="WP_185577099.1">
    <property type="nucleotide sequence ID" value="NZ_JAARYH010000005.1"/>
</dbReference>
<evidence type="ECO:0000313" key="8">
    <source>
        <dbReference type="Proteomes" id="UP000585696"/>
    </source>
</evidence>
<evidence type="ECO:0000313" key="2">
    <source>
        <dbReference type="EMBL" id="MBC2286009.1"/>
    </source>
</evidence>
<dbReference type="Proteomes" id="UP000585696">
    <property type="component" value="Unassembled WGS sequence"/>
</dbReference>
<name>A0A7X0Z2H0_9LIST</name>
<gene>
    <name evidence="1" type="ORF">HCB26_12850</name>
    <name evidence="2" type="ORF">HCB69_16700</name>
    <name evidence="3" type="ORF">HCC36_12325</name>
    <name evidence="4" type="ORF">HCJ81_01565</name>
</gene>
<comment type="caution">
    <text evidence="1">The sequence shown here is derived from an EMBL/GenBank/DDBJ whole genome shotgun (WGS) entry which is preliminary data.</text>
</comment>
<reference evidence="5 6" key="1">
    <citation type="submission" date="2020-03" db="EMBL/GenBank/DDBJ databases">
        <title>Soil Listeria distribution.</title>
        <authorList>
            <person name="Liao J."/>
            <person name="Wiedmann M."/>
        </authorList>
    </citation>
    <scope>NUCLEOTIDE SEQUENCE [LARGE SCALE GENOMIC DNA]</scope>
    <source>
        <strain evidence="4 7">FSL L7-0039</strain>
        <strain evidence="3 6">FSL L7-0051</strain>
        <strain evidence="2 8">FSL L7-0054</strain>
        <strain evidence="1 5">FSL L7-0245</strain>
    </source>
</reference>
<organism evidence="1 5">
    <name type="scientific">Listeria booriae</name>
    <dbReference type="NCBI Taxonomy" id="1552123"/>
    <lineage>
        <taxon>Bacteria</taxon>
        <taxon>Bacillati</taxon>
        <taxon>Bacillota</taxon>
        <taxon>Bacilli</taxon>
        <taxon>Bacillales</taxon>
        <taxon>Listeriaceae</taxon>
        <taxon>Listeria</taxon>
    </lineage>
</organism>
<evidence type="ECO:0000313" key="5">
    <source>
        <dbReference type="Proteomes" id="UP000519573"/>
    </source>
</evidence>
<dbReference type="EMBL" id="JAARZS010000089">
    <property type="protein sequence ID" value="MBC2286009.1"/>
    <property type="molecule type" value="Genomic_DNA"/>
</dbReference>
<evidence type="ECO:0000313" key="7">
    <source>
        <dbReference type="Proteomes" id="UP000565628"/>
    </source>
</evidence>
<sequence length="157" mass="18596">MNKRDKLHVPLGIELLFENKLLDKYKILLLLDSFAELGRTKYILFLEIVYYYSVASLNSKINPYIENKPQQDVSNLIMRFEKELPGLLLDLYGADLIEVKKEKQFKRDKIRVKITMEGRKLVVNFDDAIKKEYTEIVLEESYTNSKLIELRKGERYV</sequence>